<evidence type="ECO:0000256" key="3">
    <source>
        <dbReference type="ARBA" id="ARBA00022448"/>
    </source>
</evidence>
<feature type="transmembrane region" description="Helical" evidence="8">
    <location>
        <begin position="140"/>
        <end position="160"/>
    </location>
</feature>
<evidence type="ECO:0000256" key="4">
    <source>
        <dbReference type="ARBA" id="ARBA00022475"/>
    </source>
</evidence>
<dbReference type="GO" id="GO:0022857">
    <property type="term" value="F:transmembrane transporter activity"/>
    <property type="evidence" value="ECO:0007669"/>
    <property type="project" value="InterPro"/>
</dbReference>
<dbReference type="InterPro" id="IPR037294">
    <property type="entry name" value="ABC_BtuC-like"/>
</dbReference>
<dbReference type="GO" id="GO:0005886">
    <property type="term" value="C:plasma membrane"/>
    <property type="evidence" value="ECO:0007669"/>
    <property type="project" value="UniProtKB-SubCell"/>
</dbReference>
<keyword evidence="6 8" id="KW-1133">Transmembrane helix</keyword>
<feature type="transmembrane region" description="Helical" evidence="8">
    <location>
        <begin position="259"/>
        <end position="286"/>
    </location>
</feature>
<dbReference type="PANTHER" id="PTHR30472:SF24">
    <property type="entry name" value="FERRIC ENTEROBACTIN TRANSPORT SYSTEM PERMEASE PROTEIN FEPG"/>
    <property type="match status" value="1"/>
</dbReference>
<feature type="transmembrane region" description="Helical" evidence="8">
    <location>
        <begin position="116"/>
        <end position="134"/>
    </location>
</feature>
<evidence type="ECO:0000313" key="10">
    <source>
        <dbReference type="Proteomes" id="UP000256485"/>
    </source>
</evidence>
<dbReference type="CDD" id="cd06550">
    <property type="entry name" value="TM_ABC_iron-siderophores_like"/>
    <property type="match status" value="1"/>
</dbReference>
<proteinExistence type="inferred from homology"/>
<dbReference type="RefSeq" id="WP_115850148.1">
    <property type="nucleotide sequence ID" value="NZ_QTUC01000001.1"/>
</dbReference>
<dbReference type="FunFam" id="1.10.3470.10:FF:000001">
    <property type="entry name" value="Vitamin B12 ABC transporter permease BtuC"/>
    <property type="match status" value="1"/>
</dbReference>
<keyword evidence="7 8" id="KW-0472">Membrane</keyword>
<dbReference type="InterPro" id="IPR000522">
    <property type="entry name" value="ABC_transptr_permease_BtuC"/>
</dbReference>
<evidence type="ECO:0000256" key="5">
    <source>
        <dbReference type="ARBA" id="ARBA00022692"/>
    </source>
</evidence>
<dbReference type="Proteomes" id="UP000256485">
    <property type="component" value="Unassembled WGS sequence"/>
</dbReference>
<reference evidence="9 10" key="1">
    <citation type="submission" date="2018-08" db="EMBL/GenBank/DDBJ databases">
        <title>Sequencing the genomes of 1000 actinobacteria strains.</title>
        <authorList>
            <person name="Klenk H.-P."/>
        </authorList>
    </citation>
    <scope>NUCLEOTIDE SEQUENCE [LARGE SCALE GENOMIC DNA]</scope>
    <source>
        <strain evidence="9 10">DSM 22891</strain>
    </source>
</reference>
<comment type="caution">
    <text evidence="9">The sequence shown here is derived from an EMBL/GenBank/DDBJ whole genome shotgun (WGS) entry which is preliminary data.</text>
</comment>
<organism evidence="9 10">
    <name type="scientific">Thermasporomyces composti</name>
    <dbReference type="NCBI Taxonomy" id="696763"/>
    <lineage>
        <taxon>Bacteria</taxon>
        <taxon>Bacillati</taxon>
        <taxon>Actinomycetota</taxon>
        <taxon>Actinomycetes</taxon>
        <taxon>Propionibacteriales</taxon>
        <taxon>Nocardioidaceae</taxon>
        <taxon>Thermasporomyces</taxon>
    </lineage>
</organism>
<protein>
    <submittedName>
        <fullName evidence="9">Iron complex transport system permease protein</fullName>
    </submittedName>
</protein>
<dbReference type="EMBL" id="QTUC01000001">
    <property type="protein sequence ID" value="REF36525.1"/>
    <property type="molecule type" value="Genomic_DNA"/>
</dbReference>
<dbReference type="OrthoDB" id="4455417at2"/>
<feature type="transmembrane region" description="Helical" evidence="8">
    <location>
        <begin position="330"/>
        <end position="347"/>
    </location>
</feature>
<keyword evidence="10" id="KW-1185">Reference proteome</keyword>
<feature type="transmembrane region" description="Helical" evidence="8">
    <location>
        <begin position="31"/>
        <end position="50"/>
    </location>
</feature>
<keyword evidence="3" id="KW-0813">Transport</keyword>
<comment type="similarity">
    <text evidence="2">Belongs to the binding-protein-dependent transport system permease family. FecCD subfamily.</text>
</comment>
<dbReference type="AlphaFoldDB" id="A0A3D9VBU9"/>
<feature type="transmembrane region" description="Helical" evidence="8">
    <location>
        <begin position="298"/>
        <end position="318"/>
    </location>
</feature>
<evidence type="ECO:0000256" key="2">
    <source>
        <dbReference type="ARBA" id="ARBA00007935"/>
    </source>
</evidence>
<dbReference type="GO" id="GO:0033214">
    <property type="term" value="P:siderophore-iron import into cell"/>
    <property type="evidence" value="ECO:0007669"/>
    <property type="project" value="TreeGrafter"/>
</dbReference>
<dbReference type="Pfam" id="PF01032">
    <property type="entry name" value="FecCD"/>
    <property type="match status" value="1"/>
</dbReference>
<keyword evidence="4" id="KW-1003">Cell membrane</keyword>
<evidence type="ECO:0000256" key="7">
    <source>
        <dbReference type="ARBA" id="ARBA00023136"/>
    </source>
</evidence>
<evidence type="ECO:0000256" key="8">
    <source>
        <dbReference type="SAM" id="Phobius"/>
    </source>
</evidence>
<evidence type="ECO:0000256" key="1">
    <source>
        <dbReference type="ARBA" id="ARBA00004651"/>
    </source>
</evidence>
<feature type="transmembrane region" description="Helical" evidence="8">
    <location>
        <begin position="215"/>
        <end position="233"/>
    </location>
</feature>
<dbReference type="Gene3D" id="1.10.3470.10">
    <property type="entry name" value="ABC transporter involved in vitamin B12 uptake, BtuC"/>
    <property type="match status" value="1"/>
</dbReference>
<feature type="transmembrane region" description="Helical" evidence="8">
    <location>
        <begin position="167"/>
        <end position="189"/>
    </location>
</feature>
<feature type="transmembrane region" description="Helical" evidence="8">
    <location>
        <begin position="86"/>
        <end position="104"/>
    </location>
</feature>
<accession>A0A3D9VBU9</accession>
<keyword evidence="5 8" id="KW-0812">Transmembrane</keyword>
<evidence type="ECO:0000313" key="9">
    <source>
        <dbReference type="EMBL" id="REF36525.1"/>
    </source>
</evidence>
<comment type="subcellular location">
    <subcellularLocation>
        <location evidence="1">Cell membrane</location>
        <topology evidence="1">Multi-pass membrane protein</topology>
    </subcellularLocation>
</comment>
<dbReference type="SUPFAM" id="SSF81345">
    <property type="entry name" value="ABC transporter involved in vitamin B12 uptake, BtuC"/>
    <property type="match status" value="1"/>
</dbReference>
<gene>
    <name evidence="9" type="ORF">DFJ64_1938</name>
</gene>
<evidence type="ECO:0000256" key="6">
    <source>
        <dbReference type="ARBA" id="ARBA00022989"/>
    </source>
</evidence>
<name>A0A3D9VBU9_THECX</name>
<sequence length="355" mass="35944">MTVVTAQHADPRLPGRALRVGGLSFRLRARTVAVCLGLALLALVGAAVTLSTGDYPIPLPDVVRALVGDGSQASTFIVVTLRLPRLLTALLVGAALGLGGAVFQSLTRNPLGSPDIVGFTTGAASGALVALLIVKAGPAGVASAAVGGGLATALLVYVLAWKRGVQGYRLVLVGIGVSALLTSVNSYLLTRADVVDAQYAAAWLTGSLNGRGWEHVGPVAAALAVLVPALLLLGRRLRMLEMGDDVAKALGVPVERSRLALIVLAVGVTAVATASAGPVAFVALAAPQLARRLTGEPGVGLVSSALMGSCVLVFSDLAAQRLLAPTQLPVGVMTGAVGGVYLAWLLAREWRSGRS</sequence>
<dbReference type="PANTHER" id="PTHR30472">
    <property type="entry name" value="FERRIC ENTEROBACTIN TRANSPORT SYSTEM PERMEASE PROTEIN"/>
    <property type="match status" value="1"/>
</dbReference>